<evidence type="ECO:0000256" key="1">
    <source>
        <dbReference type="SAM" id="MobiDB-lite"/>
    </source>
</evidence>
<comment type="caution">
    <text evidence="2">The sequence shown here is derived from an EMBL/GenBank/DDBJ whole genome shotgun (WGS) entry which is preliminary data.</text>
</comment>
<evidence type="ECO:0000313" key="3">
    <source>
        <dbReference type="Proteomes" id="UP000569329"/>
    </source>
</evidence>
<dbReference type="AlphaFoldDB" id="A0A839E340"/>
<organism evidence="2 3">
    <name type="scientific">Halosaccharopolyspora lacisalsi</name>
    <dbReference type="NCBI Taxonomy" id="1000566"/>
    <lineage>
        <taxon>Bacteria</taxon>
        <taxon>Bacillati</taxon>
        <taxon>Actinomycetota</taxon>
        <taxon>Actinomycetes</taxon>
        <taxon>Pseudonocardiales</taxon>
        <taxon>Pseudonocardiaceae</taxon>
        <taxon>Halosaccharopolyspora</taxon>
    </lineage>
</organism>
<accession>A0A839E340</accession>
<name>A0A839E340_9PSEU</name>
<proteinExistence type="predicted"/>
<dbReference type="EMBL" id="JACGWZ010000009">
    <property type="protein sequence ID" value="MBA8827703.1"/>
    <property type="molecule type" value="Genomic_DNA"/>
</dbReference>
<keyword evidence="3" id="KW-1185">Reference proteome</keyword>
<sequence length="32" mass="3727">MPVVRPGTPKSRRDQHEEHFDRLTALLPTREG</sequence>
<reference evidence="2 3" key="1">
    <citation type="submission" date="2020-07" db="EMBL/GenBank/DDBJ databases">
        <title>Sequencing the genomes of 1000 actinobacteria strains.</title>
        <authorList>
            <person name="Klenk H.-P."/>
        </authorList>
    </citation>
    <scope>NUCLEOTIDE SEQUENCE [LARGE SCALE GENOMIC DNA]</scope>
    <source>
        <strain evidence="2 3">DSM 45975</strain>
    </source>
</reference>
<feature type="region of interest" description="Disordered" evidence="1">
    <location>
        <begin position="1"/>
        <end position="32"/>
    </location>
</feature>
<evidence type="ECO:0000313" key="2">
    <source>
        <dbReference type="EMBL" id="MBA8827703.1"/>
    </source>
</evidence>
<feature type="compositionally biased region" description="Basic and acidic residues" evidence="1">
    <location>
        <begin position="11"/>
        <end position="22"/>
    </location>
</feature>
<gene>
    <name evidence="2" type="ORF">FHX42_005108</name>
</gene>
<dbReference type="Proteomes" id="UP000569329">
    <property type="component" value="Unassembled WGS sequence"/>
</dbReference>
<protein>
    <submittedName>
        <fullName evidence="2">Uncharacterized protein</fullName>
    </submittedName>
</protein>